<organism evidence="1 2">
    <name type="scientific">Ureibacillus acetophenoni</name>
    <dbReference type="NCBI Taxonomy" id="614649"/>
    <lineage>
        <taxon>Bacteria</taxon>
        <taxon>Bacillati</taxon>
        <taxon>Bacillota</taxon>
        <taxon>Bacilli</taxon>
        <taxon>Bacillales</taxon>
        <taxon>Caryophanaceae</taxon>
        <taxon>Ureibacillus</taxon>
    </lineage>
</organism>
<name>A0A285U552_9BACL</name>
<dbReference type="AlphaFoldDB" id="A0A285U552"/>
<keyword evidence="2" id="KW-1185">Reference proteome</keyword>
<proteinExistence type="predicted"/>
<evidence type="ECO:0000313" key="1">
    <source>
        <dbReference type="EMBL" id="SOC37070.1"/>
    </source>
</evidence>
<dbReference type="RefSeq" id="WP_097148660.1">
    <property type="nucleotide sequence ID" value="NZ_OBQC01000003.1"/>
</dbReference>
<sequence length="166" mass="20551">MKVFLIYPVEIENKDWIRVEFAENINEAIKKACNYYVDHQDFQYYEYSYIHNTPEESSPYYYFHQDWKGYLYDDEWQIRPDLNEKYTDETKLNQYINTHFRENVYKFFIEDKSLADEYIEVQEFNASSNQHTYGFSNELYAYLMRKFEFEIQQGFVVKEIELHQTI</sequence>
<dbReference type="Proteomes" id="UP000219252">
    <property type="component" value="Unassembled WGS sequence"/>
</dbReference>
<protein>
    <submittedName>
        <fullName evidence="1">Uncharacterized protein</fullName>
    </submittedName>
</protein>
<dbReference type="OrthoDB" id="9826362at2"/>
<evidence type="ECO:0000313" key="2">
    <source>
        <dbReference type="Proteomes" id="UP000219252"/>
    </source>
</evidence>
<reference evidence="2" key="1">
    <citation type="submission" date="2017-08" db="EMBL/GenBank/DDBJ databases">
        <authorList>
            <person name="Varghese N."/>
            <person name="Submissions S."/>
        </authorList>
    </citation>
    <scope>NUCLEOTIDE SEQUENCE [LARGE SCALE GENOMIC DNA]</scope>
    <source>
        <strain evidence="2">JC23</strain>
    </source>
</reference>
<gene>
    <name evidence="1" type="ORF">SAMN05877842_1031</name>
</gene>
<accession>A0A285U552</accession>
<dbReference type="EMBL" id="OBQC01000003">
    <property type="protein sequence ID" value="SOC37070.1"/>
    <property type="molecule type" value="Genomic_DNA"/>
</dbReference>